<protein>
    <submittedName>
        <fullName evidence="1">Uncharacterized protein</fullName>
    </submittedName>
</protein>
<dbReference type="Proteomes" id="UP000236723">
    <property type="component" value="Unassembled WGS sequence"/>
</dbReference>
<dbReference type="AlphaFoldDB" id="A0A1H6DGI3"/>
<organism evidence="1 2">
    <name type="scientific">Thermomonospora echinospora</name>
    <dbReference type="NCBI Taxonomy" id="1992"/>
    <lineage>
        <taxon>Bacteria</taxon>
        <taxon>Bacillati</taxon>
        <taxon>Actinomycetota</taxon>
        <taxon>Actinomycetes</taxon>
        <taxon>Streptosporangiales</taxon>
        <taxon>Thermomonosporaceae</taxon>
        <taxon>Thermomonospora</taxon>
    </lineage>
</organism>
<evidence type="ECO:0000313" key="1">
    <source>
        <dbReference type="EMBL" id="SEG83716.1"/>
    </source>
</evidence>
<reference evidence="2" key="1">
    <citation type="submission" date="2016-10" db="EMBL/GenBank/DDBJ databases">
        <authorList>
            <person name="Varghese N."/>
            <person name="Submissions S."/>
        </authorList>
    </citation>
    <scope>NUCLEOTIDE SEQUENCE [LARGE SCALE GENOMIC DNA]</scope>
    <source>
        <strain evidence="2">DSM 43163</strain>
    </source>
</reference>
<dbReference type="EMBL" id="FNVO01000016">
    <property type="protein sequence ID" value="SEG83716.1"/>
    <property type="molecule type" value="Genomic_DNA"/>
</dbReference>
<keyword evidence="2" id="KW-1185">Reference proteome</keyword>
<accession>A0A1H6DGI3</accession>
<sequence length="39" mass="4207">MSIAGDDGKKSRHDFERACGDQRLAEFVAARTARAKIAG</sequence>
<evidence type="ECO:0000313" key="2">
    <source>
        <dbReference type="Proteomes" id="UP000236723"/>
    </source>
</evidence>
<proteinExistence type="predicted"/>
<gene>
    <name evidence="1" type="ORF">SAMN04489712_11654</name>
</gene>
<name>A0A1H6DGI3_9ACTN</name>